<reference evidence="3" key="1">
    <citation type="journal article" date="2022" name="Int. J. Syst. Evol. Microbiol.">
        <title>Anaeromyxobacter oryzae sp. nov., Anaeromyxobacter diazotrophicus sp. nov. and Anaeromyxobacter paludicola sp. nov., isolated from paddy soils.</title>
        <authorList>
            <person name="Itoh H."/>
            <person name="Xu Z."/>
            <person name="Mise K."/>
            <person name="Masuda Y."/>
            <person name="Ushijima N."/>
            <person name="Hayakawa C."/>
            <person name="Shiratori Y."/>
            <person name="Senoo K."/>
        </authorList>
    </citation>
    <scope>NUCLEOTIDE SEQUENCE [LARGE SCALE GENOMIC DNA]</scope>
    <source>
        <strain evidence="3">Red630</strain>
    </source>
</reference>
<dbReference type="EMBL" id="AP025592">
    <property type="protein sequence ID" value="BDG08836.1"/>
    <property type="molecule type" value="Genomic_DNA"/>
</dbReference>
<accession>A0ABM7XAJ4</accession>
<evidence type="ECO:0000313" key="3">
    <source>
        <dbReference type="Proteomes" id="UP001162734"/>
    </source>
</evidence>
<evidence type="ECO:0000259" key="1">
    <source>
        <dbReference type="Pfam" id="PF04443"/>
    </source>
</evidence>
<dbReference type="SUPFAM" id="SSF56801">
    <property type="entry name" value="Acetyl-CoA synthetase-like"/>
    <property type="match status" value="1"/>
</dbReference>
<dbReference type="Proteomes" id="UP001162734">
    <property type="component" value="Chromosome"/>
</dbReference>
<protein>
    <submittedName>
        <fullName evidence="2">Acyl-protein synthetase</fullName>
    </submittedName>
</protein>
<name>A0ABM7XAJ4_9BACT</name>
<proteinExistence type="predicted"/>
<dbReference type="Pfam" id="PF04443">
    <property type="entry name" value="LuxE"/>
    <property type="match status" value="1"/>
</dbReference>
<dbReference type="RefSeq" id="WP_248346099.1">
    <property type="nucleotide sequence ID" value="NZ_AP025592.1"/>
</dbReference>
<sequence length="414" mass="45387">MARAEESAGAAESRRAGLAQEIRAVLQAGCEGDPAPFERLALAEFAYQFEQNGPYRRFCEAKGATPDRVRAWGEIPAFPTAAFKSEIVASFPMERAVFELLTSGTTSPEVRGKVFRDELGRELVFRANRMVTAAWLFPDFDPGRRCRLLLMTPSPKMAPSMGMAVAMERTRVEFGTEDSCFLIGPTGLDVRALARALTGSERSGVPVALVGATSAFVFFFEACRGKGVRFRLPPGSRVCDGGGYRGRFGELTREGYLSRCEEILGVPSTHCVNVLGMSETGTNYADNVLGDLVAGRPPRPRRKVPPPWTRVQAMSLEDLSPLPPGEVGLLRHYDLVNLPMVLGVQTDNLGWVDGEGGFEIVGRAAVRDGKVTPLPSERAVGPMGDRRIFRFLEGYVNFSIQFKMGRFRRRPAGR</sequence>
<dbReference type="Gene3D" id="3.40.50.12780">
    <property type="entry name" value="N-terminal domain of ligase-like"/>
    <property type="match status" value="1"/>
</dbReference>
<evidence type="ECO:0000313" key="2">
    <source>
        <dbReference type="EMBL" id="BDG08836.1"/>
    </source>
</evidence>
<gene>
    <name evidence="2" type="ORF">AMPC_19490</name>
</gene>
<keyword evidence="3" id="KW-1185">Reference proteome</keyword>
<organism evidence="2 3">
    <name type="scientific">Anaeromyxobacter paludicola</name>
    <dbReference type="NCBI Taxonomy" id="2918171"/>
    <lineage>
        <taxon>Bacteria</taxon>
        <taxon>Pseudomonadati</taxon>
        <taxon>Myxococcota</taxon>
        <taxon>Myxococcia</taxon>
        <taxon>Myxococcales</taxon>
        <taxon>Cystobacterineae</taxon>
        <taxon>Anaeromyxobacteraceae</taxon>
        <taxon>Anaeromyxobacter</taxon>
    </lineage>
</organism>
<dbReference type="InterPro" id="IPR007534">
    <property type="entry name" value="LuxE"/>
</dbReference>
<feature type="domain" description="Acyl-protein synthetase LuxE" evidence="1">
    <location>
        <begin position="37"/>
        <end position="354"/>
    </location>
</feature>
<dbReference type="InterPro" id="IPR042099">
    <property type="entry name" value="ANL_N_sf"/>
</dbReference>